<dbReference type="Ensembl" id="ENSDLAT00005075739.1">
    <property type="protein sequence ID" value="ENSDLAP00005076275.1"/>
    <property type="gene ID" value="ENSDLAG00005027136.1"/>
</dbReference>
<dbReference type="CDD" id="cd00033">
    <property type="entry name" value="CCP"/>
    <property type="match status" value="3"/>
</dbReference>
<keyword evidence="3" id="KW-0677">Repeat</keyword>
<evidence type="ECO:0000259" key="7">
    <source>
        <dbReference type="PROSITE" id="PS50923"/>
    </source>
</evidence>
<dbReference type="SMART" id="SM00032">
    <property type="entry name" value="CCP"/>
    <property type="match status" value="4"/>
</dbReference>
<dbReference type="Proteomes" id="UP000694389">
    <property type="component" value="Unassembled WGS sequence"/>
</dbReference>
<feature type="domain" description="Sushi" evidence="7">
    <location>
        <begin position="129"/>
        <end position="184"/>
    </location>
</feature>
<dbReference type="PANTHER" id="PTHR46393:SF7">
    <property type="entry name" value="COMPLEMENT C2"/>
    <property type="match status" value="1"/>
</dbReference>
<organism evidence="8 9">
    <name type="scientific">Dicentrarchus labrax</name>
    <name type="common">European seabass</name>
    <name type="synonym">Morone labrax</name>
    <dbReference type="NCBI Taxonomy" id="13489"/>
    <lineage>
        <taxon>Eukaryota</taxon>
        <taxon>Metazoa</taxon>
        <taxon>Chordata</taxon>
        <taxon>Craniata</taxon>
        <taxon>Vertebrata</taxon>
        <taxon>Euteleostomi</taxon>
        <taxon>Actinopterygii</taxon>
        <taxon>Neopterygii</taxon>
        <taxon>Teleostei</taxon>
        <taxon>Neoteleostei</taxon>
        <taxon>Acanthomorphata</taxon>
        <taxon>Eupercaria</taxon>
        <taxon>Moronidae</taxon>
        <taxon>Dicentrarchus</taxon>
    </lineage>
</organism>
<evidence type="ECO:0000313" key="8">
    <source>
        <dbReference type="Ensembl" id="ENSDLAP00005076275.1"/>
    </source>
</evidence>
<evidence type="ECO:0000256" key="6">
    <source>
        <dbReference type="PROSITE-ProRule" id="PRU00302"/>
    </source>
</evidence>
<dbReference type="GeneTree" id="ENSGT00940000154386"/>
<keyword evidence="5" id="KW-0325">Glycoprotein</keyword>
<keyword evidence="1 6" id="KW-0768">Sushi</keyword>
<dbReference type="AlphaFoldDB" id="A0A8P4G8V0"/>
<evidence type="ECO:0000313" key="9">
    <source>
        <dbReference type="Proteomes" id="UP000694389"/>
    </source>
</evidence>
<protein>
    <recommendedName>
        <fullName evidence="7">Sushi domain-containing protein</fullName>
    </recommendedName>
</protein>
<evidence type="ECO:0000256" key="5">
    <source>
        <dbReference type="ARBA" id="ARBA00023180"/>
    </source>
</evidence>
<reference evidence="8" key="2">
    <citation type="submission" date="2025-09" db="UniProtKB">
        <authorList>
            <consortium name="Ensembl"/>
        </authorList>
    </citation>
    <scope>IDENTIFICATION</scope>
</reference>
<evidence type="ECO:0000256" key="3">
    <source>
        <dbReference type="ARBA" id="ARBA00022737"/>
    </source>
</evidence>
<accession>A0A8P4G8V0</accession>
<sequence>SAHYIYCQCYIFFLHFSVMDGLHLYVAGLPPAYERMKIGHKLRFQCSDEYALNGSEEVECLQTGQWNTLFPTCVAGMFTPNETMKTGHELQFRCSDEYALNGSEEVKCLQTGQWNTSFPTCVAGIFTLIGCLSRLRSHFNIWVTEIHKHLRFACRQAGHILRGNTVIECLAGGQWNHPFPTCGEPLGCGRPPFLEDGDIKGHVQTNYSHNEKVEYVCQNYYTIEGGPQTCFDGKWIGQMKCLSELQIPFCFS</sequence>
<dbReference type="PANTHER" id="PTHR46393">
    <property type="entry name" value="SUSHI DOMAIN-CONTAINING PROTEIN"/>
    <property type="match status" value="1"/>
</dbReference>
<keyword evidence="4 6" id="KW-1015">Disulfide bond</keyword>
<name>A0A8P4G8V0_DICLA</name>
<evidence type="ECO:0000256" key="4">
    <source>
        <dbReference type="ARBA" id="ARBA00023157"/>
    </source>
</evidence>
<dbReference type="PROSITE" id="PS50923">
    <property type="entry name" value="SUSHI"/>
    <property type="match status" value="3"/>
</dbReference>
<dbReference type="Pfam" id="PF00084">
    <property type="entry name" value="Sushi"/>
    <property type="match status" value="3"/>
</dbReference>
<feature type="domain" description="Sushi" evidence="7">
    <location>
        <begin position="58"/>
        <end position="123"/>
    </location>
</feature>
<dbReference type="InterPro" id="IPR035976">
    <property type="entry name" value="Sushi/SCR/CCP_sf"/>
</dbReference>
<reference evidence="8" key="1">
    <citation type="submission" date="2025-08" db="UniProtKB">
        <authorList>
            <consortium name="Ensembl"/>
        </authorList>
    </citation>
    <scope>IDENTIFICATION</scope>
</reference>
<comment type="caution">
    <text evidence="6">Lacks conserved residue(s) required for the propagation of feature annotation.</text>
</comment>
<keyword evidence="9" id="KW-1185">Reference proteome</keyword>
<dbReference type="Gene3D" id="2.10.70.10">
    <property type="entry name" value="Complement Module, domain 1"/>
    <property type="match status" value="4"/>
</dbReference>
<keyword evidence="2" id="KW-0732">Signal</keyword>
<evidence type="ECO:0000256" key="1">
    <source>
        <dbReference type="ARBA" id="ARBA00022659"/>
    </source>
</evidence>
<feature type="disulfide bond" evidence="6">
    <location>
        <begin position="94"/>
        <end position="121"/>
    </location>
</feature>
<dbReference type="InterPro" id="IPR000436">
    <property type="entry name" value="Sushi_SCR_CCP_dom"/>
</dbReference>
<dbReference type="SUPFAM" id="SSF57535">
    <property type="entry name" value="Complement control module/SCR domain"/>
    <property type="match status" value="4"/>
</dbReference>
<evidence type="ECO:0000256" key="2">
    <source>
        <dbReference type="ARBA" id="ARBA00022729"/>
    </source>
</evidence>
<feature type="domain" description="Sushi" evidence="7">
    <location>
        <begin position="186"/>
        <end position="243"/>
    </location>
</feature>
<proteinExistence type="predicted"/>